<name>A0A1C4V654_9ACTN</name>
<organism evidence="2 3">
    <name type="scientific">Micromonospora mirobrigensis</name>
    <dbReference type="NCBI Taxonomy" id="262898"/>
    <lineage>
        <taxon>Bacteria</taxon>
        <taxon>Bacillati</taxon>
        <taxon>Actinomycetota</taxon>
        <taxon>Actinomycetes</taxon>
        <taxon>Micromonosporales</taxon>
        <taxon>Micromonosporaceae</taxon>
        <taxon>Micromonospora</taxon>
    </lineage>
</organism>
<gene>
    <name evidence="2" type="ORF">GA0070564_101990</name>
</gene>
<dbReference type="AlphaFoldDB" id="A0A1C4V654"/>
<proteinExistence type="predicted"/>
<feature type="region of interest" description="Disordered" evidence="1">
    <location>
        <begin position="1"/>
        <end position="59"/>
    </location>
</feature>
<feature type="compositionally biased region" description="Basic and acidic residues" evidence="1">
    <location>
        <begin position="1"/>
        <end position="29"/>
    </location>
</feature>
<dbReference type="RefSeq" id="WP_091603060.1">
    <property type="nucleotide sequence ID" value="NZ_FMCX01000001.1"/>
</dbReference>
<sequence>MAQQQDKPRQQTAQRDRREQDAERGRDWADEAAQARTADDPRTAAPRDAAGRPSNGRQF</sequence>
<dbReference type="EMBL" id="FMCX01000001">
    <property type="protein sequence ID" value="SCE79503.1"/>
    <property type="molecule type" value="Genomic_DNA"/>
</dbReference>
<reference evidence="3" key="1">
    <citation type="submission" date="2016-06" db="EMBL/GenBank/DDBJ databases">
        <authorList>
            <person name="Varghese N."/>
            <person name="Submissions Spin"/>
        </authorList>
    </citation>
    <scope>NUCLEOTIDE SEQUENCE [LARGE SCALE GENOMIC DNA]</scope>
    <source>
        <strain evidence="3">DSM 44830</strain>
    </source>
</reference>
<evidence type="ECO:0000256" key="1">
    <source>
        <dbReference type="SAM" id="MobiDB-lite"/>
    </source>
</evidence>
<protein>
    <submittedName>
        <fullName evidence="2">Uncharacterized protein</fullName>
    </submittedName>
</protein>
<dbReference type="Proteomes" id="UP000199504">
    <property type="component" value="Unassembled WGS sequence"/>
</dbReference>
<accession>A0A1C4V654</accession>
<evidence type="ECO:0000313" key="2">
    <source>
        <dbReference type="EMBL" id="SCE79503.1"/>
    </source>
</evidence>
<evidence type="ECO:0000313" key="3">
    <source>
        <dbReference type="Proteomes" id="UP000199504"/>
    </source>
</evidence>
<keyword evidence="3" id="KW-1185">Reference proteome</keyword>
<dbReference type="OrthoDB" id="3404611at2"/>